<dbReference type="InterPro" id="IPR049159">
    <property type="entry name" value="PF0610-like_wHTH_N"/>
</dbReference>
<dbReference type="SUPFAM" id="SSF46785">
    <property type="entry name" value="Winged helix' DNA-binding domain"/>
    <property type="match status" value="1"/>
</dbReference>
<dbReference type="PaxDb" id="1435377-SUSAZ_00095"/>
<dbReference type="InterPro" id="IPR036388">
    <property type="entry name" value="WH-like_DNA-bd_sf"/>
</dbReference>
<evidence type="ECO:0000313" key="5">
    <source>
        <dbReference type="Proteomes" id="UP000060043"/>
    </source>
</evidence>
<organism evidence="4 5">
    <name type="scientific">Sulfolobus acidocaldarius</name>
    <dbReference type="NCBI Taxonomy" id="2285"/>
    <lineage>
        <taxon>Archaea</taxon>
        <taxon>Thermoproteota</taxon>
        <taxon>Thermoprotei</taxon>
        <taxon>Sulfolobales</taxon>
        <taxon>Sulfolobaceae</taxon>
        <taxon>Sulfolobus</taxon>
    </lineage>
</organism>
<dbReference type="Proteomes" id="UP000065473">
    <property type="component" value="Chromosome"/>
</dbReference>
<evidence type="ECO:0000313" key="6">
    <source>
        <dbReference type="Proteomes" id="UP000065473"/>
    </source>
</evidence>
<name>A0A0U3FPJ0_9CREN</name>
<dbReference type="AlphaFoldDB" id="A0A0U3FPJ0"/>
<dbReference type="EMBL" id="CP013694">
    <property type="protein sequence ID" value="ALU29569.1"/>
    <property type="molecule type" value="Genomic_DNA"/>
</dbReference>
<dbReference type="OrthoDB" id="30924at2157"/>
<dbReference type="GeneID" id="14550553"/>
<dbReference type="Pfam" id="PF23470">
    <property type="entry name" value="Zn_ribbon_PF0610"/>
    <property type="match status" value="1"/>
</dbReference>
<dbReference type="InterPro" id="IPR038767">
    <property type="entry name" value="PF0610-like"/>
</dbReference>
<dbReference type="PANTHER" id="PTHR40663:SF2">
    <property type="entry name" value="TRANSCRIPTIONAL REGULATOR"/>
    <property type="match status" value="1"/>
</dbReference>
<dbReference type="Proteomes" id="UP000060043">
    <property type="component" value="Chromosome"/>
</dbReference>
<dbReference type="RefSeq" id="WP_011276950.1">
    <property type="nucleotide sequence ID" value="NZ_BHWZ01000001.1"/>
</dbReference>
<dbReference type="Pfam" id="PF21476">
    <property type="entry name" value="PF0610-like_N"/>
    <property type="match status" value="1"/>
</dbReference>
<accession>A0A0U3FPJ0</accession>
<gene>
    <name evidence="3" type="ORF">ATY89_06155</name>
    <name evidence="4" type="ORF">ATZ20_09180</name>
</gene>
<dbReference type="Gene3D" id="1.10.10.10">
    <property type="entry name" value="Winged helix-like DNA-binding domain superfamily/Winged helix DNA-binding domain"/>
    <property type="match status" value="1"/>
</dbReference>
<feature type="domain" description="PF0610-like rubredoxin-like zinc beta-ribbon C-terminal" evidence="2">
    <location>
        <begin position="66"/>
        <end position="100"/>
    </location>
</feature>
<protein>
    <submittedName>
        <fullName evidence="4">Transcriptional regulator</fullName>
    </submittedName>
</protein>
<reference evidence="5 6" key="1">
    <citation type="submission" date="2015-12" db="EMBL/GenBank/DDBJ databases">
        <title>A stable core within a dynamic pangenome in Sulfolobus acidocaldarius.</title>
        <authorList>
            <person name="Anderson R."/>
            <person name="Kouris A."/>
            <person name="Seward C."/>
            <person name="Campbell K."/>
            <person name="Whitaker R."/>
        </authorList>
    </citation>
    <scope>NUCLEOTIDE SEQUENCE [LARGE SCALE GENOMIC DNA]</scope>
    <source>
        <strain evidence="3 6">GG12-C01-09</strain>
        <strain evidence="4 5">NG05B_CO5_07</strain>
    </source>
</reference>
<dbReference type="OMA" id="CKSEWIE"/>
<dbReference type="InterPro" id="IPR057022">
    <property type="entry name" value="PF0610-like_Zn_ribbon_C"/>
</dbReference>
<dbReference type="STRING" id="1435377.SUSAZ_00095"/>
<sequence length="104" mass="12395">MINEFEFLTTREKIVLLLKYSQEPLTAKQIMKILGIKKEKEVYENLYHIAKSLKRKNVKLFVYLPKCNNCGYVFNIEKPRKPSKCPECKSENIEPPKFTIKWLK</sequence>
<dbReference type="PANTHER" id="PTHR40663">
    <property type="match status" value="1"/>
</dbReference>
<evidence type="ECO:0000313" key="3">
    <source>
        <dbReference type="EMBL" id="ALU29569.1"/>
    </source>
</evidence>
<dbReference type="InterPro" id="IPR036390">
    <property type="entry name" value="WH_DNA-bd_sf"/>
</dbReference>
<feature type="domain" description="PF0610-like winged HTH N-terminal" evidence="1">
    <location>
        <begin position="9"/>
        <end position="60"/>
    </location>
</feature>
<evidence type="ECO:0000259" key="1">
    <source>
        <dbReference type="Pfam" id="PF21476"/>
    </source>
</evidence>
<dbReference type="EMBL" id="CP013695">
    <property type="protein sequence ID" value="ALU32299.1"/>
    <property type="molecule type" value="Genomic_DNA"/>
</dbReference>
<evidence type="ECO:0000259" key="2">
    <source>
        <dbReference type="Pfam" id="PF23470"/>
    </source>
</evidence>
<proteinExistence type="predicted"/>
<evidence type="ECO:0000313" key="4">
    <source>
        <dbReference type="EMBL" id="ALU32299.1"/>
    </source>
</evidence>